<dbReference type="Pfam" id="PF16841">
    <property type="entry name" value="CBM60"/>
    <property type="match status" value="1"/>
</dbReference>
<dbReference type="EMBL" id="UINC01006545">
    <property type="protein sequence ID" value="SVA28174.1"/>
    <property type="molecule type" value="Genomic_DNA"/>
</dbReference>
<dbReference type="Pfam" id="PF07631">
    <property type="entry name" value="PSD4"/>
    <property type="match status" value="1"/>
</dbReference>
<dbReference type="Gene3D" id="2.60.60.40">
    <property type="match status" value="1"/>
</dbReference>
<sequence length="775" mass="87443">MFSSNRAVCLLLAFGFGQALGQAEFTRDIQPLLKQYCYGCHGNKRAKAEVNLEAFGTTPNFFRDGRTWEKVQHMLHQREMPPDKKPQPTEDERILLTEFIDSQLAKFDCSNPAVPVNPGRVTLRRLNRSEYNNTIRDLFGVDYRPAADFPNDEVGYGFDNIGDVLSLSPILMEKYLRAAEEITAKAIRTDIPAYPPEENIRTKKWGTKSDEEAVRIEDDSFWGLMREGSIDIRYPFKTDGEYLLRLNAYATLAGPEPPKMQVRLNGKPVKTFDVKEIEEERRDFVLKLKPGKGVHQVSVAYLNNYVNNDSPDPALRGDRNLFVKSTDMIGPLDAPQPRLPESHRRAIVRQPKPGEARQVARESLAQFAEKAYRRPVDEKEVNRLLSFVDMVMGDGGSFEEGMRLATQAVLVSPHFLFRWELDTRPVKDETIRRLNDWELASRLSYFLWSSMPDAELFRLAKRGELTRPDVLAGQVRRMVADPRSSALVENFAGQWLQIRNLSGVTPDPVKFPSFDESLRTAMKRETELFFGAVMKEDRSIFELIDSDFTYLNDRLARHYGIDGVSGPGFRRVSLAKGSGRGGVLTHASILTITSNPTRTSPVNRGKWILEEILGTPPPPPPPDVGELEENEEAITSGTLRERLEKHRAKTECATCHSKMDPLGFALENFDGIGAWRDLDGNFPIDPTGELPTGETINGPEGLKKVLKSRETFIRTLAEKMLTFALGRGLEYFDKCAVDDICKDLKANGHRFSALLSGVVNSKPFLLSNLHTESDE</sequence>
<dbReference type="InterPro" id="IPR031768">
    <property type="entry name" value="CBM60_xylan-bd"/>
</dbReference>
<protein>
    <recommendedName>
        <fullName evidence="8">Cytochrome c domain-containing protein</fullName>
    </recommendedName>
</protein>
<dbReference type="InterPro" id="IPR013043">
    <property type="entry name" value="DUF1595"/>
</dbReference>
<dbReference type="SUPFAM" id="SSF46626">
    <property type="entry name" value="Cytochrome c"/>
    <property type="match status" value="1"/>
</dbReference>
<name>A0A381UJN7_9ZZZZ</name>
<evidence type="ECO:0000259" key="3">
    <source>
        <dbReference type="Pfam" id="PF07627"/>
    </source>
</evidence>
<dbReference type="Pfam" id="PF07627">
    <property type="entry name" value="PSCyt3"/>
    <property type="match status" value="1"/>
</dbReference>
<evidence type="ECO:0000259" key="4">
    <source>
        <dbReference type="Pfam" id="PF07631"/>
    </source>
</evidence>
<dbReference type="Pfam" id="PF07626">
    <property type="entry name" value="PSD3"/>
    <property type="match status" value="1"/>
</dbReference>
<organism evidence="7">
    <name type="scientific">marine metagenome</name>
    <dbReference type="NCBI Taxonomy" id="408172"/>
    <lineage>
        <taxon>unclassified sequences</taxon>
        <taxon>metagenomes</taxon>
        <taxon>ecological metagenomes</taxon>
    </lineage>
</organism>
<feature type="domain" description="Carbohydrate binding module xylan-binding" evidence="6">
    <location>
        <begin position="247"/>
        <end position="331"/>
    </location>
</feature>
<evidence type="ECO:0008006" key="8">
    <source>
        <dbReference type="Google" id="ProtNLM"/>
    </source>
</evidence>
<feature type="domain" description="DUF1592" evidence="4">
    <location>
        <begin position="434"/>
        <end position="561"/>
    </location>
</feature>
<feature type="domain" description="DUF1595" evidence="5">
    <location>
        <begin position="360"/>
        <end position="420"/>
    </location>
</feature>
<dbReference type="InterPro" id="IPR013039">
    <property type="entry name" value="DUF1588"/>
</dbReference>
<accession>A0A381UJN7</accession>
<dbReference type="GO" id="GO:0020037">
    <property type="term" value="F:heme binding"/>
    <property type="evidence" value="ECO:0007669"/>
    <property type="project" value="InterPro"/>
</dbReference>
<dbReference type="InterPro" id="IPR013036">
    <property type="entry name" value="DUF1587"/>
</dbReference>
<dbReference type="Pfam" id="PF07624">
    <property type="entry name" value="PSD2"/>
    <property type="match status" value="1"/>
</dbReference>
<gene>
    <name evidence="7" type="ORF">METZ01_LOCUS81028</name>
</gene>
<evidence type="ECO:0000259" key="1">
    <source>
        <dbReference type="Pfam" id="PF07624"/>
    </source>
</evidence>
<evidence type="ECO:0000259" key="2">
    <source>
        <dbReference type="Pfam" id="PF07626"/>
    </source>
</evidence>
<dbReference type="InterPro" id="IPR013042">
    <property type="entry name" value="DUF1592"/>
</dbReference>
<feature type="domain" description="DUF1588" evidence="3">
    <location>
        <begin position="580"/>
        <end position="677"/>
    </location>
</feature>
<evidence type="ECO:0000313" key="7">
    <source>
        <dbReference type="EMBL" id="SVA28174.1"/>
    </source>
</evidence>
<dbReference type="InterPro" id="IPR036909">
    <property type="entry name" value="Cyt_c-like_dom_sf"/>
</dbReference>
<dbReference type="Pfam" id="PF07637">
    <property type="entry name" value="PSD5"/>
    <property type="match status" value="1"/>
</dbReference>
<proteinExistence type="predicted"/>
<feature type="domain" description="DUF1585" evidence="1">
    <location>
        <begin position="693"/>
        <end position="764"/>
    </location>
</feature>
<feature type="domain" description="DUF1587" evidence="2">
    <location>
        <begin position="124"/>
        <end position="187"/>
    </location>
</feature>
<dbReference type="GO" id="GO:0009055">
    <property type="term" value="F:electron transfer activity"/>
    <property type="evidence" value="ECO:0007669"/>
    <property type="project" value="InterPro"/>
</dbReference>
<evidence type="ECO:0000259" key="5">
    <source>
        <dbReference type="Pfam" id="PF07637"/>
    </source>
</evidence>
<evidence type="ECO:0000259" key="6">
    <source>
        <dbReference type="Pfam" id="PF16841"/>
    </source>
</evidence>
<reference evidence="7" key="1">
    <citation type="submission" date="2018-05" db="EMBL/GenBank/DDBJ databases">
        <authorList>
            <person name="Lanie J.A."/>
            <person name="Ng W.-L."/>
            <person name="Kazmierczak K.M."/>
            <person name="Andrzejewski T.M."/>
            <person name="Davidsen T.M."/>
            <person name="Wayne K.J."/>
            <person name="Tettelin H."/>
            <person name="Glass J.I."/>
            <person name="Rusch D."/>
            <person name="Podicherti R."/>
            <person name="Tsui H.-C.T."/>
            <person name="Winkler M.E."/>
        </authorList>
    </citation>
    <scope>NUCLEOTIDE SEQUENCE</scope>
</reference>
<dbReference type="InterPro" id="IPR011478">
    <property type="entry name" value="DUF1585"/>
</dbReference>
<dbReference type="AlphaFoldDB" id="A0A381UJN7"/>